<proteinExistence type="predicted"/>
<accession>A0A0J6XHV8</accession>
<dbReference type="PATRIC" id="fig|66430.4.peg.2381"/>
<dbReference type="AlphaFoldDB" id="A0A0J6XHV8"/>
<gene>
    <name evidence="2" type="ORF">ACS04_30310</name>
</gene>
<name>A0A0J6XHV8_9ACTN</name>
<evidence type="ECO:0000313" key="2">
    <source>
        <dbReference type="EMBL" id="KMO94223.1"/>
    </source>
</evidence>
<keyword evidence="1" id="KW-0732">Signal</keyword>
<reference evidence="2 3" key="1">
    <citation type="submission" date="2015-06" db="EMBL/GenBank/DDBJ databases">
        <title>Recapitulation of the evolution of biosynthetic gene clusters reveals hidden chemical diversity on bacterial genomes.</title>
        <authorList>
            <person name="Cruz-Morales P."/>
            <person name="Martinez-Guerrero C."/>
            <person name="Morales-Escalante M.A."/>
            <person name="Yanez-Guerra L.A."/>
            <person name="Kopp J.F."/>
            <person name="Feldmann J."/>
            <person name="Ramos-Aboites H.E."/>
            <person name="Barona-Gomez F."/>
        </authorList>
    </citation>
    <scope>NUCLEOTIDE SEQUENCE [LARGE SCALE GENOMIC DNA]</scope>
    <source>
        <strain evidence="2 3">ATCC 31245</strain>
    </source>
</reference>
<dbReference type="EMBL" id="LFML01000148">
    <property type="protein sequence ID" value="KMO94223.1"/>
    <property type="molecule type" value="Genomic_DNA"/>
</dbReference>
<protein>
    <submittedName>
        <fullName evidence="2">Uncharacterized protein</fullName>
    </submittedName>
</protein>
<feature type="chain" id="PRO_5005284276" evidence="1">
    <location>
        <begin position="22"/>
        <end position="75"/>
    </location>
</feature>
<keyword evidence="3" id="KW-1185">Reference proteome</keyword>
<feature type="signal peptide" evidence="1">
    <location>
        <begin position="1"/>
        <end position="21"/>
    </location>
</feature>
<dbReference type="Proteomes" id="UP000035932">
    <property type="component" value="Unassembled WGS sequence"/>
</dbReference>
<sequence>MAVLAAAGALWTGVGSTTAGAATAGTVIGAAAEDPGSRLPEGLYLGNLDDHKDRDRQCASTTAWGTGDCPHRRLN</sequence>
<comment type="caution">
    <text evidence="2">The sequence shown here is derived from an EMBL/GenBank/DDBJ whole genome shotgun (WGS) entry which is preliminary data.</text>
</comment>
<evidence type="ECO:0000256" key="1">
    <source>
        <dbReference type="SAM" id="SignalP"/>
    </source>
</evidence>
<evidence type="ECO:0000313" key="3">
    <source>
        <dbReference type="Proteomes" id="UP000035932"/>
    </source>
</evidence>
<organism evidence="2 3">
    <name type="scientific">Streptomyces roseus</name>
    <dbReference type="NCBI Taxonomy" id="66430"/>
    <lineage>
        <taxon>Bacteria</taxon>
        <taxon>Bacillati</taxon>
        <taxon>Actinomycetota</taxon>
        <taxon>Actinomycetes</taxon>
        <taxon>Kitasatosporales</taxon>
        <taxon>Streptomycetaceae</taxon>
        <taxon>Streptomyces</taxon>
    </lineage>
</organism>